<dbReference type="STRING" id="1921803.NIES593_12130"/>
<evidence type="ECO:0000313" key="10">
    <source>
        <dbReference type="Proteomes" id="UP000186868"/>
    </source>
</evidence>
<name>A0A1U7HGC0_9CYAN</name>
<keyword evidence="5 8" id="KW-0812">Transmembrane</keyword>
<reference evidence="9 10" key="1">
    <citation type="submission" date="2016-11" db="EMBL/GenBank/DDBJ databases">
        <title>Draft Genome Sequences of Nine Cyanobacterial Strains from Diverse Habitats.</title>
        <authorList>
            <person name="Zhu T."/>
            <person name="Hou S."/>
            <person name="Lu X."/>
            <person name="Hess W.R."/>
        </authorList>
    </citation>
    <scope>NUCLEOTIDE SEQUENCE [LARGE SCALE GENOMIC DNA]</scope>
    <source>
        <strain evidence="9 10">NIES-593</strain>
    </source>
</reference>
<organism evidence="9 10">
    <name type="scientific">Hydrococcus rivularis NIES-593</name>
    <dbReference type="NCBI Taxonomy" id="1921803"/>
    <lineage>
        <taxon>Bacteria</taxon>
        <taxon>Bacillati</taxon>
        <taxon>Cyanobacteriota</taxon>
        <taxon>Cyanophyceae</taxon>
        <taxon>Pleurocapsales</taxon>
        <taxon>Hydrococcaceae</taxon>
        <taxon>Hydrococcus</taxon>
    </lineage>
</organism>
<protein>
    <submittedName>
        <fullName evidence="9">Alanine glycine permease</fullName>
    </submittedName>
</protein>
<evidence type="ECO:0000256" key="4">
    <source>
        <dbReference type="ARBA" id="ARBA00022475"/>
    </source>
</evidence>
<comment type="similarity">
    <text evidence="2 8">Belongs to the alanine or glycine:cation symporter (AGCS) (TC 2.A.25) family.</text>
</comment>
<keyword evidence="6 8" id="KW-1133">Transmembrane helix</keyword>
<evidence type="ECO:0000313" key="9">
    <source>
        <dbReference type="EMBL" id="OKH22627.1"/>
    </source>
</evidence>
<evidence type="ECO:0000256" key="8">
    <source>
        <dbReference type="RuleBase" id="RU363064"/>
    </source>
</evidence>
<feature type="transmembrane region" description="Helical" evidence="8">
    <location>
        <begin position="22"/>
        <end position="46"/>
    </location>
</feature>
<feature type="transmembrane region" description="Helical" evidence="8">
    <location>
        <begin position="371"/>
        <end position="393"/>
    </location>
</feature>
<dbReference type="NCBIfam" id="TIGR00835">
    <property type="entry name" value="agcS"/>
    <property type="match status" value="1"/>
</dbReference>
<dbReference type="Pfam" id="PF01235">
    <property type="entry name" value="Na_Ala_symp"/>
    <property type="match status" value="1"/>
</dbReference>
<dbReference type="PANTHER" id="PTHR30330">
    <property type="entry name" value="AGSS FAMILY TRANSPORTER, SODIUM-ALANINE"/>
    <property type="match status" value="1"/>
</dbReference>
<comment type="caution">
    <text evidence="9">The sequence shown here is derived from an EMBL/GenBank/DDBJ whole genome shotgun (WGS) entry which is preliminary data.</text>
</comment>
<evidence type="ECO:0000256" key="2">
    <source>
        <dbReference type="ARBA" id="ARBA00009261"/>
    </source>
</evidence>
<dbReference type="Proteomes" id="UP000186868">
    <property type="component" value="Unassembled WGS sequence"/>
</dbReference>
<proteinExistence type="inferred from homology"/>
<feature type="transmembrane region" description="Helical" evidence="8">
    <location>
        <begin position="263"/>
        <end position="286"/>
    </location>
</feature>
<sequence length="486" mass="51373">MFLSLDSIDAVFSRMVAAAEKVLFVSLGGIPLIILWLLGGGIFFTWRMGFINVQGFNHALKVASGKYDRDRTHSKGELSSFGALATALSGSVGLGNIAGVAIAIQVGGPGAVFWMTVAALLGMSSKFVECTLGLKYRAVRLDGTLTGGPMYYLSGGLSELGLPKLGKVLALSFAFFGIGAALGGGNMFQANQAFAAFVKVTPMAANYNWLFGIIAAILVGLVILGGISRISVVASRLIPTMVTVYIVACLWVLGIKFTEIPNAAMLIVGQGMSPEALAGGLAGALVQGVRRSAFSNNAGLGFAAIAHAAAKMKEPVREGVVAILEPFIDTVIICNLTALVVIITGTYGSQIAEIGSGSEIVAVAFETVIDWFPLLLTVIIFLFAFSTTIAWSYYGERCWAYLLGESSVGIFKILFLACIFVGSIVNLGAIVDFSDMMLLATAIPNLIGCMLLSGKVARDLKDYWTRLNRQKSSLKSHLNSERSLIN</sequence>
<keyword evidence="3 8" id="KW-0813">Transport</keyword>
<feature type="transmembrane region" description="Helical" evidence="8">
    <location>
        <begin position="207"/>
        <end position="225"/>
    </location>
</feature>
<evidence type="ECO:0000256" key="3">
    <source>
        <dbReference type="ARBA" id="ARBA00022448"/>
    </source>
</evidence>
<feature type="transmembrane region" description="Helical" evidence="8">
    <location>
        <begin position="413"/>
        <end position="431"/>
    </location>
</feature>
<feature type="transmembrane region" description="Helical" evidence="8">
    <location>
        <begin position="110"/>
        <end position="128"/>
    </location>
</feature>
<evidence type="ECO:0000256" key="1">
    <source>
        <dbReference type="ARBA" id="ARBA00004651"/>
    </source>
</evidence>
<dbReference type="GO" id="GO:0005283">
    <property type="term" value="F:amino acid:sodium symporter activity"/>
    <property type="evidence" value="ECO:0007669"/>
    <property type="project" value="InterPro"/>
</dbReference>
<keyword evidence="8" id="KW-0769">Symport</keyword>
<evidence type="ECO:0000256" key="5">
    <source>
        <dbReference type="ARBA" id="ARBA00022692"/>
    </source>
</evidence>
<dbReference type="InterPro" id="IPR001463">
    <property type="entry name" value="Na/Ala_symport"/>
</dbReference>
<accession>A0A1U7HGC0</accession>
<evidence type="ECO:0000256" key="6">
    <source>
        <dbReference type="ARBA" id="ARBA00022989"/>
    </source>
</evidence>
<feature type="transmembrane region" description="Helical" evidence="8">
    <location>
        <begin position="320"/>
        <end position="343"/>
    </location>
</feature>
<feature type="transmembrane region" description="Helical" evidence="8">
    <location>
        <begin position="168"/>
        <end position="187"/>
    </location>
</feature>
<dbReference type="PRINTS" id="PR00175">
    <property type="entry name" value="NAALASMPORT"/>
</dbReference>
<feature type="transmembrane region" description="Helical" evidence="8">
    <location>
        <begin position="81"/>
        <end position="104"/>
    </location>
</feature>
<dbReference type="PANTHER" id="PTHR30330:SF3">
    <property type="entry name" value="TRANSCRIPTIONAL REGULATOR, LRP FAMILY"/>
    <property type="match status" value="1"/>
</dbReference>
<keyword evidence="4 8" id="KW-1003">Cell membrane</keyword>
<comment type="subcellular location">
    <subcellularLocation>
        <location evidence="1 8">Cell membrane</location>
        <topology evidence="1 8">Multi-pass membrane protein</topology>
    </subcellularLocation>
</comment>
<keyword evidence="7 8" id="KW-0472">Membrane</keyword>
<dbReference type="Gene3D" id="1.20.1740.10">
    <property type="entry name" value="Amino acid/polyamine transporter I"/>
    <property type="match status" value="1"/>
</dbReference>
<keyword evidence="10" id="KW-1185">Reference proteome</keyword>
<dbReference type="EMBL" id="MRCB01000013">
    <property type="protein sequence ID" value="OKH22627.1"/>
    <property type="molecule type" value="Genomic_DNA"/>
</dbReference>
<dbReference type="GO" id="GO:0005886">
    <property type="term" value="C:plasma membrane"/>
    <property type="evidence" value="ECO:0007669"/>
    <property type="project" value="UniProtKB-SubCell"/>
</dbReference>
<dbReference type="OrthoDB" id="9804874at2"/>
<feature type="transmembrane region" description="Helical" evidence="8">
    <location>
        <begin position="237"/>
        <end position="257"/>
    </location>
</feature>
<evidence type="ECO:0000256" key="7">
    <source>
        <dbReference type="ARBA" id="ARBA00023136"/>
    </source>
</evidence>
<gene>
    <name evidence="9" type="ORF">NIES593_12130</name>
</gene>
<dbReference type="AlphaFoldDB" id="A0A1U7HGC0"/>